<dbReference type="Pfam" id="PF00255">
    <property type="entry name" value="GSHPx"/>
    <property type="match status" value="1"/>
</dbReference>
<keyword evidence="5" id="KW-0732">Signal</keyword>
<dbReference type="CDD" id="cd00340">
    <property type="entry name" value="GSH_Peroxidase"/>
    <property type="match status" value="1"/>
</dbReference>
<comment type="caution">
    <text evidence="6">The sequence shown here is derived from an EMBL/GenBank/DDBJ whole genome shotgun (WGS) entry which is preliminary data.</text>
</comment>
<evidence type="ECO:0000313" key="7">
    <source>
        <dbReference type="Proteomes" id="UP000285530"/>
    </source>
</evidence>
<keyword evidence="7" id="KW-1185">Reference proteome</keyword>
<organism evidence="6 7">
    <name type="scientific">Paracoccus aestuarii</name>
    <dbReference type="NCBI Taxonomy" id="453842"/>
    <lineage>
        <taxon>Bacteria</taxon>
        <taxon>Pseudomonadati</taxon>
        <taxon>Pseudomonadota</taxon>
        <taxon>Alphaproteobacteria</taxon>
        <taxon>Rhodobacterales</taxon>
        <taxon>Paracoccaceae</taxon>
        <taxon>Paracoccus</taxon>
    </lineage>
</organism>
<dbReference type="PRINTS" id="PR01011">
    <property type="entry name" value="GLUTPROXDASE"/>
</dbReference>
<dbReference type="InterPro" id="IPR036249">
    <property type="entry name" value="Thioredoxin-like_sf"/>
</dbReference>
<dbReference type="SUPFAM" id="SSF52833">
    <property type="entry name" value="Thioredoxin-like"/>
    <property type="match status" value="1"/>
</dbReference>
<comment type="similarity">
    <text evidence="1 4">Belongs to the glutathione peroxidase family.</text>
</comment>
<dbReference type="GO" id="GO:0004601">
    <property type="term" value="F:peroxidase activity"/>
    <property type="evidence" value="ECO:0007669"/>
    <property type="project" value="UniProtKB-KW"/>
</dbReference>
<keyword evidence="3 4" id="KW-0560">Oxidoreductase</keyword>
<gene>
    <name evidence="6" type="ORF">D3P06_06425</name>
</gene>
<dbReference type="OrthoDB" id="9785502at2"/>
<feature type="signal peptide" evidence="5">
    <location>
        <begin position="1"/>
        <end position="23"/>
    </location>
</feature>
<evidence type="ECO:0000256" key="4">
    <source>
        <dbReference type="RuleBase" id="RU000499"/>
    </source>
</evidence>
<evidence type="ECO:0000256" key="3">
    <source>
        <dbReference type="ARBA" id="ARBA00023002"/>
    </source>
</evidence>
<accession>A0A418ZYI0</accession>
<evidence type="ECO:0000313" key="6">
    <source>
        <dbReference type="EMBL" id="RJL05556.1"/>
    </source>
</evidence>
<dbReference type="PROSITE" id="PS51355">
    <property type="entry name" value="GLUTATHIONE_PEROXID_3"/>
    <property type="match status" value="1"/>
</dbReference>
<protein>
    <recommendedName>
        <fullName evidence="4">Glutathione peroxidase</fullName>
    </recommendedName>
</protein>
<dbReference type="Proteomes" id="UP000285530">
    <property type="component" value="Unassembled WGS sequence"/>
</dbReference>
<dbReference type="PANTHER" id="PTHR11592:SF78">
    <property type="entry name" value="GLUTATHIONE PEROXIDASE"/>
    <property type="match status" value="1"/>
</dbReference>
<dbReference type="InterPro" id="IPR000889">
    <property type="entry name" value="Glutathione_peroxidase"/>
</dbReference>
<sequence>MKRRVFLSLATAIGALGLAPARAADQPSFTFPSVDGGDYDTAQWRGRPVLVVNTASLCGFSGQLREMQALHEAQGPGGLVVLAVPSNDFNQELASGAEARDYCQMEYGLTLPMTDILPVAKGQVHPFYAWVRQQTGFVPKWNFNKVLLGPDGRILGTWGSFTKPGGPQIRAALG</sequence>
<name>A0A418ZYI0_9RHOB</name>
<feature type="chain" id="PRO_5019007710" description="Glutathione peroxidase" evidence="5">
    <location>
        <begin position="24"/>
        <end position="174"/>
    </location>
</feature>
<dbReference type="Gene3D" id="3.40.30.10">
    <property type="entry name" value="Glutaredoxin"/>
    <property type="match status" value="1"/>
</dbReference>
<evidence type="ECO:0000256" key="5">
    <source>
        <dbReference type="SAM" id="SignalP"/>
    </source>
</evidence>
<evidence type="ECO:0000256" key="1">
    <source>
        <dbReference type="ARBA" id="ARBA00006926"/>
    </source>
</evidence>
<dbReference type="GO" id="GO:0034599">
    <property type="term" value="P:cellular response to oxidative stress"/>
    <property type="evidence" value="ECO:0007669"/>
    <property type="project" value="TreeGrafter"/>
</dbReference>
<reference evidence="6 7" key="1">
    <citation type="submission" date="2018-09" db="EMBL/GenBank/DDBJ databases">
        <title>Paracoccus onubensis nov. sp. a moderate halophilic bacterium isolated from Gruta de las Maravillas (Aracena, Spain).</title>
        <authorList>
            <person name="Jurado V."/>
            <person name="Gutierrez-Patricio S."/>
            <person name="Gonzalez-Pimentel J.L."/>
            <person name="Laiz L."/>
            <person name="Saiz-Jimenez C."/>
        </authorList>
    </citation>
    <scope>NUCLEOTIDE SEQUENCE [LARGE SCALE GENOMIC DNA]</scope>
    <source>
        <strain evidence="6 7">DSM 19484</strain>
    </source>
</reference>
<evidence type="ECO:0000256" key="2">
    <source>
        <dbReference type="ARBA" id="ARBA00022559"/>
    </source>
</evidence>
<proteinExistence type="inferred from homology"/>
<dbReference type="PANTHER" id="PTHR11592">
    <property type="entry name" value="GLUTATHIONE PEROXIDASE"/>
    <property type="match status" value="1"/>
</dbReference>
<dbReference type="RefSeq" id="WP_119885780.1">
    <property type="nucleotide sequence ID" value="NZ_CP067169.1"/>
</dbReference>
<dbReference type="EMBL" id="QZEV01000021">
    <property type="protein sequence ID" value="RJL05556.1"/>
    <property type="molecule type" value="Genomic_DNA"/>
</dbReference>
<keyword evidence="2 4" id="KW-0575">Peroxidase</keyword>
<dbReference type="AlphaFoldDB" id="A0A418ZYI0"/>